<feature type="region of interest" description="Disordered" evidence="4">
    <location>
        <begin position="39"/>
        <end position="77"/>
    </location>
</feature>
<dbReference type="eggNOG" id="COG4812">
    <property type="taxonomic scope" value="Bacteria"/>
</dbReference>
<dbReference type="PATRIC" id="fig|572479.3.peg.286"/>
<dbReference type="Proteomes" id="UP000006866">
    <property type="component" value="Chromosome"/>
</dbReference>
<reference evidence="6 7" key="2">
    <citation type="journal article" date="2011" name="Stand. Genomic Sci.">
        <title>Complete genome sequence of the extremely halophilic Halanaerobium praevalens type strain (GSL).</title>
        <authorList>
            <person name="Ivanova N."/>
            <person name="Sikorski J."/>
            <person name="Chertkov O."/>
            <person name="Nolan M."/>
            <person name="Lucas S."/>
            <person name="Hammon N."/>
            <person name="Deshpande S."/>
            <person name="Cheng J.F."/>
            <person name="Tapia R."/>
            <person name="Han C."/>
            <person name="Goodwin L."/>
            <person name="Pitluck S."/>
            <person name="Huntemann M."/>
            <person name="Liolios K."/>
            <person name="Pagani I."/>
            <person name="Mavromatis K."/>
            <person name="Ovchinikova G."/>
            <person name="Pati A."/>
            <person name="Chen A."/>
            <person name="Palaniappan K."/>
            <person name="Land M."/>
            <person name="Hauser L."/>
            <person name="Brambilla E.M."/>
            <person name="Kannan K.P."/>
            <person name="Rohde M."/>
            <person name="Tindall B.J."/>
            <person name="Goker M."/>
            <person name="Detter J.C."/>
            <person name="Woyke T."/>
            <person name="Bristow J."/>
            <person name="Eisen J.A."/>
            <person name="Markowitz V."/>
            <person name="Hugenholtz P."/>
            <person name="Kyrpides N.C."/>
            <person name="Klenk H.P."/>
            <person name="Lapidus A."/>
        </authorList>
    </citation>
    <scope>NUCLEOTIDE SEQUENCE [LARGE SCALE GENOMIC DNA]</scope>
    <source>
        <strain evidence="7">ATCC 33744 / DSM 2228 / GSL</strain>
    </source>
</reference>
<reference evidence="7" key="1">
    <citation type="submission" date="2010-10" db="EMBL/GenBank/DDBJ databases">
        <title>The complete genome of Halanaerobium praevalens DSM 2228.</title>
        <authorList>
            <consortium name="US DOE Joint Genome Institute (JGI-PGF)"/>
            <person name="Lucas S."/>
            <person name="Copeland A."/>
            <person name="Lapidus A."/>
            <person name="Glavina del Rio T."/>
            <person name="Dalin E."/>
            <person name="Tice H."/>
            <person name="Bruce D."/>
            <person name="Goodwin L."/>
            <person name="Pitluck S."/>
            <person name="Kyrpides N."/>
            <person name="Mavromatis K."/>
            <person name="Ivanova N."/>
            <person name="Ovchinnikova G."/>
            <person name="Chertkov O."/>
            <person name="Detter J.C."/>
            <person name="Han C."/>
            <person name="Larimer F."/>
            <person name="Land M."/>
            <person name="Hauser L."/>
            <person name="Markowitz V."/>
            <person name="Cheng J.-F."/>
            <person name="Hugenholtz P."/>
            <person name="Woyke T."/>
            <person name="Wu D."/>
            <person name="Tindall B."/>
            <person name="Pomrenke H.G."/>
            <person name="Brambilla E."/>
            <person name="Klenk H.-P."/>
            <person name="Eisen J.A."/>
        </authorList>
    </citation>
    <scope>NUCLEOTIDE SEQUENCE [LARGE SCALE GENOMIC DNA]</scope>
    <source>
        <strain evidence="7">ATCC 33744 / DSM 2228 / GSL</strain>
    </source>
</reference>
<dbReference type="STRING" id="572479.Hprae_0283"/>
<accession>E3DN34</accession>
<evidence type="ECO:0000256" key="4">
    <source>
        <dbReference type="SAM" id="MobiDB-lite"/>
    </source>
</evidence>
<dbReference type="EMBL" id="CP002175">
    <property type="protein sequence ID" value="ADO76440.1"/>
    <property type="molecule type" value="Genomic_DNA"/>
</dbReference>
<dbReference type="GO" id="GO:0008817">
    <property type="term" value="F:corrinoid adenosyltransferase activity"/>
    <property type="evidence" value="ECO:0007669"/>
    <property type="project" value="InterPro"/>
</dbReference>
<name>E3DN34_HALPG</name>
<dbReference type="RefSeq" id="WP_014552473.1">
    <property type="nucleotide sequence ID" value="NC_017455.1"/>
</dbReference>
<keyword evidence="3" id="KW-0067">ATP-binding</keyword>
<evidence type="ECO:0000313" key="6">
    <source>
        <dbReference type="EMBL" id="ADO76440.1"/>
    </source>
</evidence>
<protein>
    <submittedName>
        <fullName evidence="6">Cobalamin adenosyltransferase</fullName>
    </submittedName>
</protein>
<dbReference type="InterPro" id="IPR016030">
    <property type="entry name" value="CblAdoTrfase-like"/>
</dbReference>
<organism evidence="6 7">
    <name type="scientific">Halanaerobium praevalens (strain ATCC 33744 / DSM 2228 / GSL)</name>
    <dbReference type="NCBI Taxonomy" id="572479"/>
    <lineage>
        <taxon>Bacteria</taxon>
        <taxon>Bacillati</taxon>
        <taxon>Bacillota</taxon>
        <taxon>Clostridia</taxon>
        <taxon>Halanaerobiales</taxon>
        <taxon>Halanaerobiaceae</taxon>
        <taxon>Halanaerobium</taxon>
    </lineage>
</organism>
<dbReference type="SUPFAM" id="SSF89028">
    <property type="entry name" value="Cobalamin adenosyltransferase-like"/>
    <property type="match status" value="1"/>
</dbReference>
<proteinExistence type="predicted"/>
<dbReference type="AlphaFoldDB" id="E3DN34"/>
<evidence type="ECO:0000256" key="2">
    <source>
        <dbReference type="ARBA" id="ARBA00022741"/>
    </source>
</evidence>
<evidence type="ECO:0000259" key="5">
    <source>
        <dbReference type="Pfam" id="PF01923"/>
    </source>
</evidence>
<gene>
    <name evidence="6" type="ordered locus">Hprae_0283</name>
</gene>
<keyword evidence="7" id="KW-1185">Reference proteome</keyword>
<evidence type="ECO:0000256" key="1">
    <source>
        <dbReference type="ARBA" id="ARBA00022679"/>
    </source>
</evidence>
<feature type="domain" description="Cobalamin adenosyltransferase-like" evidence="5">
    <location>
        <begin position="97"/>
        <end position="261"/>
    </location>
</feature>
<evidence type="ECO:0000313" key="7">
    <source>
        <dbReference type="Proteomes" id="UP000006866"/>
    </source>
</evidence>
<dbReference type="PIRSF" id="PIRSF012294">
    <property type="entry name" value="ATR_EutT"/>
    <property type="match status" value="1"/>
</dbReference>
<dbReference type="KEGG" id="hpk:Hprae_0283"/>
<evidence type="ECO:0000256" key="3">
    <source>
        <dbReference type="ARBA" id="ARBA00022840"/>
    </source>
</evidence>
<dbReference type="OrthoDB" id="306726at2"/>
<dbReference type="HOGENOM" id="CLU_093470_1_0_9"/>
<keyword evidence="1" id="KW-0808">Transferase</keyword>
<dbReference type="GO" id="GO:0005524">
    <property type="term" value="F:ATP binding"/>
    <property type="evidence" value="ECO:0007669"/>
    <property type="project" value="UniProtKB-KW"/>
</dbReference>
<dbReference type="InterPro" id="IPR036451">
    <property type="entry name" value="CblAdoTrfase-like_sf"/>
</dbReference>
<dbReference type="GO" id="GO:0006580">
    <property type="term" value="P:ethanolamine metabolic process"/>
    <property type="evidence" value="ECO:0007669"/>
    <property type="project" value="InterPro"/>
</dbReference>
<keyword evidence="2" id="KW-0547">Nucleotide-binding</keyword>
<dbReference type="GO" id="GO:0009236">
    <property type="term" value="P:cobalamin biosynthetic process"/>
    <property type="evidence" value="ECO:0007669"/>
    <property type="project" value="InterPro"/>
</dbReference>
<dbReference type="Pfam" id="PF01923">
    <property type="entry name" value="Cob_adeno_trans"/>
    <property type="match status" value="1"/>
</dbReference>
<dbReference type="InterPro" id="IPR009194">
    <property type="entry name" value="AdoTrfase_EutT"/>
</dbReference>
<dbReference type="Gene3D" id="1.20.1200.10">
    <property type="entry name" value="Cobalamin adenosyltransferase-like"/>
    <property type="match status" value="1"/>
</dbReference>
<sequence length="272" mass="31246">MDLITESKLRELAKKSGLENLEIKENTIITPSARQYLRDKKIKLPGEKQKKAEASKEKTKNQSETKTNDSDQISKGRAKVDKKSADFKYQSYYSGAYFKEKPEAMTQIFANKLVYKDHPLIEYRGKLDSFQSQILEVMLVVETEEIPGLYQDLEESLEIMRNVLAAEVRDQELKLDTIIGLTAAEIRARSHNPQKYFSVKHILPSTDLGKILIKLNSLRSSVREVEIAAVKAFRDEKGIKRPDIIKALNRMSSVFYVMMCKYQAGKYKKEVI</sequence>